<protein>
    <submittedName>
        <fullName evidence="1">Uncharacterized protein</fullName>
    </submittedName>
</protein>
<evidence type="ECO:0000313" key="1">
    <source>
        <dbReference type="EMBL" id="TYB79512.1"/>
    </source>
</evidence>
<proteinExistence type="predicted"/>
<reference evidence="1 2" key="1">
    <citation type="submission" date="2019-08" db="EMBL/GenBank/DDBJ databases">
        <title>Genomes of Antarctic Bizionia species.</title>
        <authorList>
            <person name="Bowman J.P."/>
        </authorList>
    </citation>
    <scope>NUCLEOTIDE SEQUENCE [LARGE SCALE GENOMIC DNA]</scope>
    <source>
        <strain evidence="1 2">ADA-4</strain>
    </source>
</reference>
<keyword evidence="2" id="KW-1185">Reference proteome</keyword>
<name>A0A5D0RDC3_9FLAO</name>
<dbReference type="EMBL" id="VSKK01000001">
    <property type="protein sequence ID" value="TYB79512.1"/>
    <property type="molecule type" value="Genomic_DNA"/>
</dbReference>
<dbReference type="OrthoDB" id="1441145at2"/>
<organism evidence="1 2">
    <name type="scientific">Bizionia myxarmorum</name>
    <dbReference type="NCBI Taxonomy" id="291186"/>
    <lineage>
        <taxon>Bacteria</taxon>
        <taxon>Pseudomonadati</taxon>
        <taxon>Bacteroidota</taxon>
        <taxon>Flavobacteriia</taxon>
        <taxon>Flavobacteriales</taxon>
        <taxon>Flavobacteriaceae</taxon>
        <taxon>Bizionia</taxon>
    </lineage>
</organism>
<comment type="caution">
    <text evidence="1">The sequence shown here is derived from an EMBL/GenBank/DDBJ whole genome shotgun (WGS) entry which is preliminary data.</text>
</comment>
<accession>A0A5D0RDC3</accession>
<dbReference type="Proteomes" id="UP000323720">
    <property type="component" value="Unassembled WGS sequence"/>
</dbReference>
<sequence>MNDFRYRPKDNYIQEATWEQLYVLTEHWKSDILFYKDDLRFLHHLIDKYFMWISKKENIDMVSAIEVGLIEMDKKCVSLLESLDKHLHHLAELIDDPFIFVADTFRVEHEGLEDNLSQFLKDFRKNRKEVFAITEHIIDGEEMLRQLNVTSK</sequence>
<gene>
    <name evidence="1" type="ORF">ES674_07050</name>
</gene>
<dbReference type="AlphaFoldDB" id="A0A5D0RDC3"/>
<dbReference type="RefSeq" id="WP_148403244.1">
    <property type="nucleotide sequence ID" value="NZ_VSKK01000001.1"/>
</dbReference>
<evidence type="ECO:0000313" key="2">
    <source>
        <dbReference type="Proteomes" id="UP000323720"/>
    </source>
</evidence>